<dbReference type="KEGG" id="pcam:HNE05_07010"/>
<evidence type="ECO:0000313" key="3">
    <source>
        <dbReference type="Proteomes" id="UP000501379"/>
    </source>
</evidence>
<gene>
    <name evidence="2" type="ORF">HNE05_07010</name>
</gene>
<dbReference type="Proteomes" id="UP000501379">
    <property type="component" value="Chromosome"/>
</dbReference>
<feature type="chain" id="PRO_5026952217" description="Lipoprotein" evidence="1">
    <location>
        <begin position="22"/>
        <end position="144"/>
    </location>
</feature>
<dbReference type="EMBL" id="CP053697">
    <property type="protein sequence ID" value="QKE63116.1"/>
    <property type="molecule type" value="Genomic_DNA"/>
</dbReference>
<keyword evidence="1" id="KW-0732">Signal</keyword>
<accession>A0A6M8FSW0</accession>
<name>A0A6M8FSW0_9GAMM</name>
<organism evidence="2 3">
    <name type="scientific">Aquipseudomonas campi</name>
    <dbReference type="NCBI Taxonomy" id="2731681"/>
    <lineage>
        <taxon>Bacteria</taxon>
        <taxon>Pseudomonadati</taxon>
        <taxon>Pseudomonadota</taxon>
        <taxon>Gammaproteobacteria</taxon>
        <taxon>Pseudomonadales</taxon>
        <taxon>Pseudomonadaceae</taxon>
        <taxon>Aquipseudomonas</taxon>
    </lineage>
</organism>
<evidence type="ECO:0000313" key="2">
    <source>
        <dbReference type="EMBL" id="QKE63116.1"/>
    </source>
</evidence>
<dbReference type="PROSITE" id="PS51257">
    <property type="entry name" value="PROKAR_LIPOPROTEIN"/>
    <property type="match status" value="1"/>
</dbReference>
<sequence>MRRIRMVLLALLLTGCTSTQVDYSPQGISEQDAYAVIKQVVLAQPQTLRPDSVYIDQHYMGFNDPGAAGKPVTADAKAAGERIYFNSIDSLHMYKLFGRYTVQLFRADGQALQGFTMDSRAQAERFIDAVQFYRSQAPESAGFN</sequence>
<feature type="signal peptide" evidence="1">
    <location>
        <begin position="1"/>
        <end position="21"/>
    </location>
</feature>
<keyword evidence="3" id="KW-1185">Reference proteome</keyword>
<reference evidence="2" key="1">
    <citation type="submission" date="2020-07" db="EMBL/GenBank/DDBJ databases">
        <title>Nitrate ammonifying Pseudomonas campi sp. nov. isolated from German agricultural grassland.</title>
        <authorList>
            <person name="Timsy T."/>
            <person name="Ulrich A."/>
            <person name="Spanner T."/>
            <person name="Foesel B."/>
            <person name="Kolb S."/>
            <person name="Horn M.A."/>
            <person name="Behrendt U."/>
        </authorList>
    </citation>
    <scope>NUCLEOTIDE SEQUENCE</scope>
    <source>
        <strain evidence="2">S1-A32-2</strain>
    </source>
</reference>
<protein>
    <recommendedName>
        <fullName evidence="4">Lipoprotein</fullName>
    </recommendedName>
</protein>
<evidence type="ECO:0008006" key="4">
    <source>
        <dbReference type="Google" id="ProtNLM"/>
    </source>
</evidence>
<dbReference type="AlphaFoldDB" id="A0A6M8FSW0"/>
<dbReference type="RefSeq" id="WP_173206065.1">
    <property type="nucleotide sequence ID" value="NZ_CP053697.2"/>
</dbReference>
<proteinExistence type="predicted"/>
<evidence type="ECO:0000256" key="1">
    <source>
        <dbReference type="SAM" id="SignalP"/>
    </source>
</evidence>